<dbReference type="AlphaFoldDB" id="G9K228"/>
<protein>
    <submittedName>
        <fullName evidence="4">DNA replication licensing factor 7</fullName>
    </submittedName>
</protein>
<sequence>HRASQCVYVRSLRLRNLPARRRQGVRPIDDVPVGGLQEQPVQGPAESLNEGVQVPAFPGGKGPRDGRAGPHWADPSITYSFLLRQPGPQDQPRRCGRHLWHLPAYPVHGVQGHEGRSPDRHLPRGAPRPAAQEGLQRDDHRPSVGSKNRQVPADRTGLRAARQVDCSRDFRPSRRQEGSVASAHRRCHQGNGRRNEDSWRCQHLP</sequence>
<dbReference type="EMBL" id="JN993209">
    <property type="protein sequence ID" value="AEW26526.1"/>
    <property type="molecule type" value="Genomic_DNA"/>
</dbReference>
<dbReference type="EMBL" id="JN993210">
    <property type="protein sequence ID" value="AEW26527.1"/>
    <property type="molecule type" value="Genomic_DNA"/>
</dbReference>
<dbReference type="EMBL" id="JN993179">
    <property type="protein sequence ID" value="AEW26496.1"/>
    <property type="molecule type" value="Genomic_DNA"/>
</dbReference>
<feature type="compositionally biased region" description="Basic and acidic residues" evidence="1">
    <location>
        <begin position="193"/>
        <end position="205"/>
    </location>
</feature>
<feature type="non-terminal residue" evidence="4">
    <location>
        <position position="1"/>
    </location>
</feature>
<feature type="compositionally biased region" description="Basic and acidic residues" evidence="1">
    <location>
        <begin position="111"/>
        <end position="122"/>
    </location>
</feature>
<organism evidence="4">
    <name type="scientific">Tolypocladium capitatum</name>
    <dbReference type="NCBI Taxonomy" id="45235"/>
    <lineage>
        <taxon>Eukaryota</taxon>
        <taxon>Fungi</taxon>
        <taxon>Dikarya</taxon>
        <taxon>Ascomycota</taxon>
        <taxon>Pezizomycotina</taxon>
        <taxon>Sordariomycetes</taxon>
        <taxon>Hypocreomycetidae</taxon>
        <taxon>Hypocreales</taxon>
        <taxon>Ophiocordycipitaceae</taxon>
        <taxon>Tolypocladium</taxon>
    </lineage>
</organism>
<evidence type="ECO:0000313" key="4">
    <source>
        <dbReference type="EMBL" id="AEW26526.1"/>
    </source>
</evidence>
<accession>G9K228</accession>
<reference evidence="4" key="1">
    <citation type="submission" date="2011-11" db="EMBL/GenBank/DDBJ databases">
        <title>The internal transcribed spacer as a universal DNA barcode marker for Fungi.</title>
        <authorList>
            <consortium name="Fungal Barcoding Consortium"/>
            <person name="Griffith G.W."/>
            <person name="Douglas B."/>
        </authorList>
    </citation>
    <scope>NUCLEOTIDE SEQUENCE</scope>
    <source>
        <strain evidence="3">NBRC 100997</strain>
        <strain evidence="2">NBRC 106325</strain>
        <strain evidence="5">NBRC 106326</strain>
        <strain evidence="4">NBRC 106327</strain>
    </source>
</reference>
<evidence type="ECO:0000313" key="2">
    <source>
        <dbReference type="EMBL" id="AEW26494.1"/>
    </source>
</evidence>
<name>G9K228_9HYPO</name>
<feature type="region of interest" description="Disordered" evidence="1">
    <location>
        <begin position="26"/>
        <end position="47"/>
    </location>
</feature>
<evidence type="ECO:0000313" key="3">
    <source>
        <dbReference type="EMBL" id="AEW26496.1"/>
    </source>
</evidence>
<gene>
    <name evidence="4" type="primary">MCM7</name>
</gene>
<dbReference type="EMBL" id="JN993177">
    <property type="protein sequence ID" value="AEW26494.1"/>
    <property type="molecule type" value="Genomic_DNA"/>
</dbReference>
<feature type="non-terminal residue" evidence="4">
    <location>
        <position position="205"/>
    </location>
</feature>
<evidence type="ECO:0000313" key="5">
    <source>
        <dbReference type="EMBL" id="AEW26527.1"/>
    </source>
</evidence>
<proteinExistence type="predicted"/>
<feature type="compositionally biased region" description="Basic and acidic residues" evidence="1">
    <location>
        <begin position="165"/>
        <end position="177"/>
    </location>
</feature>
<feature type="region of interest" description="Disordered" evidence="1">
    <location>
        <begin position="109"/>
        <end position="205"/>
    </location>
</feature>
<evidence type="ECO:0000256" key="1">
    <source>
        <dbReference type="SAM" id="MobiDB-lite"/>
    </source>
</evidence>